<reference evidence="1 2" key="1">
    <citation type="submission" date="2018-03" db="EMBL/GenBank/DDBJ databases">
        <title>Adhaeribacter sp. HMF7605 Genome sequencing and assembly.</title>
        <authorList>
            <person name="Kang H."/>
            <person name="Kang J."/>
            <person name="Cha I."/>
            <person name="Kim H."/>
            <person name="Joh K."/>
        </authorList>
    </citation>
    <scope>NUCLEOTIDE SEQUENCE [LARGE SCALE GENOMIC DNA]</scope>
    <source>
        <strain evidence="1 2">HMF7605</strain>
    </source>
</reference>
<protein>
    <submittedName>
        <fullName evidence="1">Uncharacterized protein</fullName>
    </submittedName>
</protein>
<dbReference type="RefSeq" id="WP_106932430.1">
    <property type="nucleotide sequence ID" value="NZ_PYFT01000001.1"/>
</dbReference>
<dbReference type="EMBL" id="PYFT01000001">
    <property type="protein sequence ID" value="PSR56252.1"/>
    <property type="molecule type" value="Genomic_DNA"/>
</dbReference>
<dbReference type="Proteomes" id="UP000240357">
    <property type="component" value="Unassembled WGS sequence"/>
</dbReference>
<accession>A0A2T2YL60</accession>
<comment type="caution">
    <text evidence="1">The sequence shown here is derived from an EMBL/GenBank/DDBJ whole genome shotgun (WGS) entry which is preliminary data.</text>
</comment>
<name>A0A2T2YL60_9BACT</name>
<evidence type="ECO:0000313" key="2">
    <source>
        <dbReference type="Proteomes" id="UP000240357"/>
    </source>
</evidence>
<sequence length="59" mass="7274">METINAPEYLRRERVFGEYEQERFVYNERGESIPLTKLLEDYHQKKLLELTRNLNHIIH</sequence>
<proteinExistence type="predicted"/>
<dbReference type="AlphaFoldDB" id="A0A2T2YL60"/>
<evidence type="ECO:0000313" key="1">
    <source>
        <dbReference type="EMBL" id="PSR56252.1"/>
    </source>
</evidence>
<keyword evidence="2" id="KW-1185">Reference proteome</keyword>
<gene>
    <name evidence="1" type="ORF">AHMF7605_23500</name>
</gene>
<organism evidence="1 2">
    <name type="scientific">Adhaeribacter arboris</name>
    <dbReference type="NCBI Taxonomy" id="2072846"/>
    <lineage>
        <taxon>Bacteria</taxon>
        <taxon>Pseudomonadati</taxon>
        <taxon>Bacteroidota</taxon>
        <taxon>Cytophagia</taxon>
        <taxon>Cytophagales</taxon>
        <taxon>Hymenobacteraceae</taxon>
        <taxon>Adhaeribacter</taxon>
    </lineage>
</organism>